<proteinExistence type="predicted"/>
<keyword evidence="1" id="KW-0812">Transmembrane</keyword>
<dbReference type="EMBL" id="JAGGMS010000001">
    <property type="protein sequence ID" value="MBP2180985.1"/>
    <property type="molecule type" value="Genomic_DNA"/>
</dbReference>
<name>A0ABS4PNK0_9PSEU</name>
<sequence>MAVFLVLVIIALVITTFFLAYRSYKKAKSDSACVPPVPQFGPETDGGVPDLATQLAIYMRWLEESHNHSLSVNGQAVALATTQLQRAMVDEITKLVGKLKELEERSGRSQRNWGLAGIVIGAALTLLTFWLAK</sequence>
<keyword evidence="1" id="KW-0472">Membrane</keyword>
<comment type="caution">
    <text evidence="2">The sequence shown here is derived from an EMBL/GenBank/DDBJ whole genome shotgun (WGS) entry which is preliminary data.</text>
</comment>
<evidence type="ECO:0000313" key="3">
    <source>
        <dbReference type="Proteomes" id="UP000741013"/>
    </source>
</evidence>
<organism evidence="2 3">
    <name type="scientific">Amycolatopsis magusensis</name>
    <dbReference type="NCBI Taxonomy" id="882444"/>
    <lineage>
        <taxon>Bacteria</taxon>
        <taxon>Bacillati</taxon>
        <taxon>Actinomycetota</taxon>
        <taxon>Actinomycetes</taxon>
        <taxon>Pseudonocardiales</taxon>
        <taxon>Pseudonocardiaceae</taxon>
        <taxon>Amycolatopsis</taxon>
    </lineage>
</organism>
<keyword evidence="1" id="KW-1133">Transmembrane helix</keyword>
<reference evidence="2 3" key="1">
    <citation type="submission" date="2021-03" db="EMBL/GenBank/DDBJ databases">
        <title>Sequencing the genomes of 1000 actinobacteria strains.</title>
        <authorList>
            <person name="Klenk H.-P."/>
        </authorList>
    </citation>
    <scope>NUCLEOTIDE SEQUENCE [LARGE SCALE GENOMIC DNA]</scope>
    <source>
        <strain evidence="2 3">DSM 45510</strain>
    </source>
</reference>
<accession>A0ABS4PNK0</accession>
<evidence type="ECO:0000256" key="1">
    <source>
        <dbReference type="SAM" id="Phobius"/>
    </source>
</evidence>
<gene>
    <name evidence="2" type="ORF">JOM49_002511</name>
</gene>
<dbReference type="RefSeq" id="WP_209664462.1">
    <property type="nucleotide sequence ID" value="NZ_JAGGMS010000001.1"/>
</dbReference>
<keyword evidence="3" id="KW-1185">Reference proteome</keyword>
<evidence type="ECO:0000313" key="2">
    <source>
        <dbReference type="EMBL" id="MBP2180985.1"/>
    </source>
</evidence>
<protein>
    <submittedName>
        <fullName evidence="2">Uncharacterized protein</fullName>
    </submittedName>
</protein>
<dbReference type="Proteomes" id="UP000741013">
    <property type="component" value="Unassembled WGS sequence"/>
</dbReference>
<feature type="transmembrane region" description="Helical" evidence="1">
    <location>
        <begin position="6"/>
        <end position="24"/>
    </location>
</feature>
<feature type="transmembrane region" description="Helical" evidence="1">
    <location>
        <begin position="113"/>
        <end position="132"/>
    </location>
</feature>